<dbReference type="GO" id="GO:0003333">
    <property type="term" value="P:amino acid transmembrane transport"/>
    <property type="evidence" value="ECO:0000318"/>
    <property type="project" value="GO_Central"/>
</dbReference>
<comment type="subcellular location">
    <subcellularLocation>
        <location evidence="1">Membrane</location>
    </subcellularLocation>
</comment>
<evidence type="ECO:0000256" key="5">
    <source>
        <dbReference type="ARBA" id="ARBA00022989"/>
    </source>
</evidence>
<feature type="transmembrane region" description="Helical" evidence="7">
    <location>
        <begin position="334"/>
        <end position="354"/>
    </location>
</feature>
<dbReference type="AlphaFoldDB" id="D8QQM4"/>
<keyword evidence="6 7" id="KW-0472">Membrane</keyword>
<dbReference type="InterPro" id="IPR013057">
    <property type="entry name" value="AA_transpt_TM"/>
</dbReference>
<proteinExistence type="predicted"/>
<reference evidence="9 10" key="1">
    <citation type="journal article" date="2011" name="Science">
        <title>The Selaginella genome identifies genetic changes associated with the evolution of vascular plants.</title>
        <authorList>
            <person name="Banks J.A."/>
            <person name="Nishiyama T."/>
            <person name="Hasebe M."/>
            <person name="Bowman J.L."/>
            <person name="Gribskov M."/>
            <person name="dePamphilis C."/>
            <person name="Albert V.A."/>
            <person name="Aono N."/>
            <person name="Aoyama T."/>
            <person name="Ambrose B.A."/>
            <person name="Ashton N.W."/>
            <person name="Axtell M.J."/>
            <person name="Barker E."/>
            <person name="Barker M.S."/>
            <person name="Bennetzen J.L."/>
            <person name="Bonawitz N.D."/>
            <person name="Chapple C."/>
            <person name="Cheng C."/>
            <person name="Correa L.G."/>
            <person name="Dacre M."/>
            <person name="DeBarry J."/>
            <person name="Dreyer I."/>
            <person name="Elias M."/>
            <person name="Engstrom E.M."/>
            <person name="Estelle M."/>
            <person name="Feng L."/>
            <person name="Finet C."/>
            <person name="Floyd S.K."/>
            <person name="Frommer W.B."/>
            <person name="Fujita T."/>
            <person name="Gramzow L."/>
            <person name="Gutensohn M."/>
            <person name="Harholt J."/>
            <person name="Hattori M."/>
            <person name="Heyl A."/>
            <person name="Hirai T."/>
            <person name="Hiwatashi Y."/>
            <person name="Ishikawa M."/>
            <person name="Iwata M."/>
            <person name="Karol K.G."/>
            <person name="Koehler B."/>
            <person name="Kolukisaoglu U."/>
            <person name="Kubo M."/>
            <person name="Kurata T."/>
            <person name="Lalonde S."/>
            <person name="Li K."/>
            <person name="Li Y."/>
            <person name="Litt A."/>
            <person name="Lyons E."/>
            <person name="Manning G."/>
            <person name="Maruyama T."/>
            <person name="Michael T.P."/>
            <person name="Mikami K."/>
            <person name="Miyazaki S."/>
            <person name="Morinaga S."/>
            <person name="Murata T."/>
            <person name="Mueller-Roeber B."/>
            <person name="Nelson D.R."/>
            <person name="Obara M."/>
            <person name="Oguri Y."/>
            <person name="Olmstead R.G."/>
            <person name="Onodera N."/>
            <person name="Petersen B.L."/>
            <person name="Pils B."/>
            <person name="Prigge M."/>
            <person name="Rensing S.A."/>
            <person name="Riano-Pachon D.M."/>
            <person name="Roberts A.W."/>
            <person name="Sato Y."/>
            <person name="Scheller H.V."/>
            <person name="Schulz B."/>
            <person name="Schulz C."/>
            <person name="Shakirov E.V."/>
            <person name="Shibagaki N."/>
            <person name="Shinohara N."/>
            <person name="Shippen D.E."/>
            <person name="Soerensen I."/>
            <person name="Sotooka R."/>
            <person name="Sugimoto N."/>
            <person name="Sugita M."/>
            <person name="Sumikawa N."/>
            <person name="Tanurdzic M."/>
            <person name="Theissen G."/>
            <person name="Ulvskov P."/>
            <person name="Wakazuki S."/>
            <person name="Weng J.K."/>
            <person name="Willats W.W."/>
            <person name="Wipf D."/>
            <person name="Wolf P.G."/>
            <person name="Yang L."/>
            <person name="Zimmer A.D."/>
            <person name="Zhu Q."/>
            <person name="Mitros T."/>
            <person name="Hellsten U."/>
            <person name="Loque D."/>
            <person name="Otillar R."/>
            <person name="Salamov A."/>
            <person name="Schmutz J."/>
            <person name="Shapiro H."/>
            <person name="Lindquist E."/>
            <person name="Lucas S."/>
            <person name="Rokhsar D."/>
            <person name="Grigoriev I.V."/>
        </authorList>
    </citation>
    <scope>NUCLEOTIDE SEQUENCE [LARGE SCALE GENOMIC DNA]</scope>
</reference>
<evidence type="ECO:0000256" key="2">
    <source>
        <dbReference type="ARBA" id="ARBA00022448"/>
    </source>
</evidence>
<keyword evidence="5 7" id="KW-1133">Transmembrane helix</keyword>
<keyword evidence="4" id="KW-0029">Amino-acid transport</keyword>
<organism evidence="10">
    <name type="scientific">Selaginella moellendorffii</name>
    <name type="common">Spikemoss</name>
    <dbReference type="NCBI Taxonomy" id="88036"/>
    <lineage>
        <taxon>Eukaryota</taxon>
        <taxon>Viridiplantae</taxon>
        <taxon>Streptophyta</taxon>
        <taxon>Embryophyta</taxon>
        <taxon>Tracheophyta</taxon>
        <taxon>Lycopodiopsida</taxon>
        <taxon>Selaginellales</taxon>
        <taxon>Selaginellaceae</taxon>
        <taxon>Selaginella</taxon>
    </lineage>
</organism>
<feature type="transmembrane region" description="Helical" evidence="7">
    <location>
        <begin position="246"/>
        <end position="269"/>
    </location>
</feature>
<dbReference type="EMBL" id="GL377565">
    <property type="protein sequence ID" value="EFJ38481.1"/>
    <property type="molecule type" value="Genomic_DNA"/>
</dbReference>
<feature type="transmembrane region" description="Helical" evidence="7">
    <location>
        <begin position="203"/>
        <end position="225"/>
    </location>
</feature>
<evidence type="ECO:0000256" key="4">
    <source>
        <dbReference type="ARBA" id="ARBA00022970"/>
    </source>
</evidence>
<feature type="non-terminal residue" evidence="9">
    <location>
        <position position="1"/>
    </location>
</feature>
<dbReference type="Pfam" id="PF01490">
    <property type="entry name" value="Aa_trans"/>
    <property type="match status" value="1"/>
</dbReference>
<feature type="transmembrane region" description="Helical" evidence="7">
    <location>
        <begin position="289"/>
        <end position="313"/>
    </location>
</feature>
<dbReference type="Gramene" id="EFJ38481">
    <property type="protein sequence ID" value="EFJ38481"/>
    <property type="gene ID" value="SELMODRAFT_75458"/>
</dbReference>
<evidence type="ECO:0000259" key="8">
    <source>
        <dbReference type="Pfam" id="PF01490"/>
    </source>
</evidence>
<dbReference type="KEGG" id="smo:SELMODRAFT_75458"/>
<protein>
    <recommendedName>
        <fullName evidence="8">Amino acid transporter transmembrane domain-containing protein</fullName>
    </recommendedName>
</protein>
<evidence type="ECO:0000313" key="9">
    <source>
        <dbReference type="EMBL" id="EFJ38481.1"/>
    </source>
</evidence>
<feature type="transmembrane region" description="Helical" evidence="7">
    <location>
        <begin position="360"/>
        <end position="381"/>
    </location>
</feature>
<gene>
    <name evidence="9" type="ORF">SELMODRAFT_75458</name>
</gene>
<feature type="transmembrane region" description="Helical" evidence="7">
    <location>
        <begin position="393"/>
        <end position="413"/>
    </location>
</feature>
<dbReference type="HOGENOM" id="CLU_031160_0_0_1"/>
<sequence length="427" mass="47751">WLSINDSWTSKWWYAAVHNITAVIGAGVLSLHAAMVDLSWAPGIFVLCVIGVISLSTMWQMIELHELDGKRMDRYHELGQRAFGKKLGLWIVVPMQMLVEIGVDTVYLLTAGKSIRKIHSLLYGCPIQDSSCNWELRYCIMAFASVQLLLSQLPHFTSITWVSIIAAFMSLGYSTIAWVATLMRERSPTVSYEFPKATSTADVIFRVFSSLGQISFAFAGHNIVLEIQATIPSTIERPSKISAWNGALLAYTMTILCYFPNALVGYYVFGNQKNHDMHVLEILDKPVWLVALGNAMVVTHMCGGFQIFAMPLFDNVEMLLTNLWKVNGGINLRLLVRSIYVAFTCFLAVTFPFFDDLLAFVGGIAFVPTTFLLPCIIWQILRKPRTLGLPWLANMACIGVGFFLTIASTAGGLRNILLKASHYQFYK</sequence>
<keyword evidence="10" id="KW-1185">Reference proteome</keyword>
<dbReference type="Proteomes" id="UP000001514">
    <property type="component" value="Unassembled WGS sequence"/>
</dbReference>
<accession>D8QQM4</accession>
<dbReference type="GO" id="GO:0015171">
    <property type="term" value="F:amino acid transmembrane transporter activity"/>
    <property type="evidence" value="ECO:0000318"/>
    <property type="project" value="GO_Central"/>
</dbReference>
<name>D8QQM4_SELML</name>
<dbReference type="eggNOG" id="KOG1303">
    <property type="taxonomic scope" value="Eukaryota"/>
</dbReference>
<evidence type="ECO:0000313" key="10">
    <source>
        <dbReference type="Proteomes" id="UP000001514"/>
    </source>
</evidence>
<dbReference type="STRING" id="88036.D8QQM4"/>
<keyword evidence="3 7" id="KW-0812">Transmembrane</keyword>
<evidence type="ECO:0000256" key="3">
    <source>
        <dbReference type="ARBA" id="ARBA00022692"/>
    </source>
</evidence>
<keyword evidence="2" id="KW-0813">Transport</keyword>
<dbReference type="OrthoDB" id="40134at2759"/>
<evidence type="ECO:0000256" key="6">
    <source>
        <dbReference type="ARBA" id="ARBA00023136"/>
    </source>
</evidence>
<feature type="transmembrane region" description="Helical" evidence="7">
    <location>
        <begin position="12"/>
        <end position="31"/>
    </location>
</feature>
<dbReference type="InParanoid" id="D8QQM4"/>
<feature type="domain" description="Amino acid transporter transmembrane" evidence="8">
    <location>
        <begin position="9"/>
        <end position="411"/>
    </location>
</feature>
<evidence type="ECO:0000256" key="7">
    <source>
        <dbReference type="SAM" id="Phobius"/>
    </source>
</evidence>
<dbReference type="GO" id="GO:0016020">
    <property type="term" value="C:membrane"/>
    <property type="evidence" value="ECO:0000318"/>
    <property type="project" value="GO_Central"/>
</dbReference>
<evidence type="ECO:0000256" key="1">
    <source>
        <dbReference type="ARBA" id="ARBA00004370"/>
    </source>
</evidence>
<feature type="transmembrane region" description="Helical" evidence="7">
    <location>
        <begin position="159"/>
        <end position="183"/>
    </location>
</feature>
<feature type="transmembrane region" description="Helical" evidence="7">
    <location>
        <begin position="87"/>
        <end position="109"/>
    </location>
</feature>
<feature type="transmembrane region" description="Helical" evidence="7">
    <location>
        <begin position="43"/>
        <end position="62"/>
    </location>
</feature>
<dbReference type="PANTHER" id="PTHR48017">
    <property type="entry name" value="OS05G0424000 PROTEIN-RELATED"/>
    <property type="match status" value="1"/>
</dbReference>